<sequence length="105" mass="12107">MSARHAYERAAAEVARLESKLRGLLAAHKDAEFDSNDQSRSSDTRKKAKGRMRQLDRRIEDVQGDLRDQRAKMREAQRRMQVEASMSAYVPAEIAGRIARYDSRR</sequence>
<dbReference type="EMBL" id="JAESVG020000007">
    <property type="protein sequence ID" value="KAG8625763.1"/>
    <property type="molecule type" value="Genomic_DNA"/>
</dbReference>
<accession>A0A8K0L4S1</accession>
<reference evidence="2" key="1">
    <citation type="submission" date="2021-07" db="EMBL/GenBank/DDBJ databases">
        <title>Elsinoe batatas strain:CRI-CJ2 Genome sequencing and assembly.</title>
        <authorList>
            <person name="Huang L."/>
        </authorList>
    </citation>
    <scope>NUCLEOTIDE SEQUENCE</scope>
    <source>
        <strain evidence="2">CRI-CJ2</strain>
    </source>
</reference>
<dbReference type="AlphaFoldDB" id="A0A8K0L4S1"/>
<feature type="region of interest" description="Disordered" evidence="1">
    <location>
        <begin position="28"/>
        <end position="54"/>
    </location>
</feature>
<protein>
    <submittedName>
        <fullName evidence="2">Uncharacterized protein</fullName>
    </submittedName>
</protein>
<evidence type="ECO:0000313" key="2">
    <source>
        <dbReference type="EMBL" id="KAG8625763.1"/>
    </source>
</evidence>
<name>A0A8K0L4S1_9PEZI</name>
<gene>
    <name evidence="2" type="ORF">KVT40_006164</name>
</gene>
<comment type="caution">
    <text evidence="2">The sequence shown here is derived from an EMBL/GenBank/DDBJ whole genome shotgun (WGS) entry which is preliminary data.</text>
</comment>
<keyword evidence="3" id="KW-1185">Reference proteome</keyword>
<proteinExistence type="predicted"/>
<evidence type="ECO:0000313" key="3">
    <source>
        <dbReference type="Proteomes" id="UP000809789"/>
    </source>
</evidence>
<dbReference type="Proteomes" id="UP000809789">
    <property type="component" value="Unassembled WGS sequence"/>
</dbReference>
<evidence type="ECO:0000256" key="1">
    <source>
        <dbReference type="SAM" id="MobiDB-lite"/>
    </source>
</evidence>
<organism evidence="2 3">
    <name type="scientific">Elsinoe batatas</name>
    <dbReference type="NCBI Taxonomy" id="2601811"/>
    <lineage>
        <taxon>Eukaryota</taxon>
        <taxon>Fungi</taxon>
        <taxon>Dikarya</taxon>
        <taxon>Ascomycota</taxon>
        <taxon>Pezizomycotina</taxon>
        <taxon>Dothideomycetes</taxon>
        <taxon>Dothideomycetidae</taxon>
        <taxon>Myriangiales</taxon>
        <taxon>Elsinoaceae</taxon>
        <taxon>Elsinoe</taxon>
    </lineage>
</organism>